<evidence type="ECO:0000259" key="4">
    <source>
        <dbReference type="Pfam" id="PF13193"/>
    </source>
</evidence>
<dbReference type="PANTHER" id="PTHR43201:SF5">
    <property type="entry name" value="MEDIUM-CHAIN ACYL-COA LIGASE ACSF2, MITOCHONDRIAL"/>
    <property type="match status" value="1"/>
</dbReference>
<dbReference type="PROSITE" id="PS00455">
    <property type="entry name" value="AMP_BINDING"/>
    <property type="match status" value="1"/>
</dbReference>
<dbReference type="InterPro" id="IPR045851">
    <property type="entry name" value="AMP-bd_C_sf"/>
</dbReference>
<proteinExistence type="inferred from homology"/>
<evidence type="ECO:0000256" key="2">
    <source>
        <dbReference type="ARBA" id="ARBA00022598"/>
    </source>
</evidence>
<organism evidence="5">
    <name type="scientific">marine metagenome</name>
    <dbReference type="NCBI Taxonomy" id="408172"/>
    <lineage>
        <taxon>unclassified sequences</taxon>
        <taxon>metagenomes</taxon>
        <taxon>ecological metagenomes</taxon>
    </lineage>
</organism>
<dbReference type="SUPFAM" id="SSF56801">
    <property type="entry name" value="Acetyl-CoA synthetase-like"/>
    <property type="match status" value="1"/>
</dbReference>
<evidence type="ECO:0008006" key="6">
    <source>
        <dbReference type="Google" id="ProtNLM"/>
    </source>
</evidence>
<dbReference type="AlphaFoldDB" id="A0A381RJ58"/>
<dbReference type="InterPro" id="IPR000873">
    <property type="entry name" value="AMP-dep_synth/lig_dom"/>
</dbReference>
<dbReference type="InterPro" id="IPR025110">
    <property type="entry name" value="AMP-bd_C"/>
</dbReference>
<dbReference type="InterPro" id="IPR042099">
    <property type="entry name" value="ANL_N_sf"/>
</dbReference>
<evidence type="ECO:0000259" key="3">
    <source>
        <dbReference type="Pfam" id="PF00501"/>
    </source>
</evidence>
<dbReference type="PANTHER" id="PTHR43201">
    <property type="entry name" value="ACYL-COA SYNTHETASE"/>
    <property type="match status" value="1"/>
</dbReference>
<name>A0A381RJ58_9ZZZZ</name>
<dbReference type="Gene3D" id="3.30.300.30">
    <property type="match status" value="1"/>
</dbReference>
<accession>A0A381RJ58</accession>
<keyword evidence="2" id="KW-0436">Ligase</keyword>
<evidence type="ECO:0000256" key="1">
    <source>
        <dbReference type="ARBA" id="ARBA00006432"/>
    </source>
</evidence>
<feature type="non-terminal residue" evidence="5">
    <location>
        <position position="1"/>
    </location>
</feature>
<dbReference type="EMBL" id="UINC01002011">
    <property type="protein sequence ID" value="SUZ91852.1"/>
    <property type="molecule type" value="Genomic_DNA"/>
</dbReference>
<protein>
    <recommendedName>
        <fullName evidence="6">AMP-dependent synthetase/ligase domain-containing protein</fullName>
    </recommendedName>
</protein>
<reference evidence="5" key="1">
    <citation type="submission" date="2018-05" db="EMBL/GenBank/DDBJ databases">
        <authorList>
            <person name="Lanie J.A."/>
            <person name="Ng W.-L."/>
            <person name="Kazmierczak K.M."/>
            <person name="Andrzejewski T.M."/>
            <person name="Davidsen T.M."/>
            <person name="Wayne K.J."/>
            <person name="Tettelin H."/>
            <person name="Glass J.I."/>
            <person name="Rusch D."/>
            <person name="Podicherti R."/>
            <person name="Tsui H.-C.T."/>
            <person name="Winkler M.E."/>
        </authorList>
    </citation>
    <scope>NUCLEOTIDE SEQUENCE</scope>
</reference>
<dbReference type="GO" id="GO:0006631">
    <property type="term" value="P:fatty acid metabolic process"/>
    <property type="evidence" value="ECO:0007669"/>
    <property type="project" value="TreeGrafter"/>
</dbReference>
<feature type="domain" description="AMP-binding enzyme C-terminal" evidence="4">
    <location>
        <begin position="505"/>
        <end position="581"/>
    </location>
</feature>
<dbReference type="InterPro" id="IPR020845">
    <property type="entry name" value="AMP-binding_CS"/>
</dbReference>
<evidence type="ECO:0000313" key="5">
    <source>
        <dbReference type="EMBL" id="SUZ91852.1"/>
    </source>
</evidence>
<sequence length="597" mass="64781">VPNYRPGPTGVGRRNGTGGAELDQYYRAAWDSLTAPGAPFAWSVVEVDGVPTRVYDAAPPNLIPIWQMSAGHGERDYLVYQEERISYAEAHAQVAALSAYLAAEGVGHGDRVALAMRNYPEWVMAYWATASLGAAVVGMNAWWTEPEMEYALDDCGAEVLVCDGERLERVLPALDRIRAERPLHMVTVRAGKELPGDAVGWEDALIAGRALQDPQPVEIDPDDDVCVFYTSGTTGRPKGALLTHRGAVSNLLNLAFWQTMALDAQQRAVDAGEPPPGSDKKTGESEVGSLLAVPLFHVTGCNCCVHPITAGGGKLIFMHKWNAEEALELIERERPSTFTGVPTMVRELLNSPDFAQRDTSSLQNLGGGGAPVQPDLVHKIEERAEGRPATGYGLTEVNGVVTINAGHFFLAKPESAGSPCPIMESRIIDEDGHDLPVGETGELWVRGGNVFRGYLNHPEANAEVLTDGWFHTGDIGYFDDDGFLFLVDRAKDMVLRGGENVYSAEVEAAIYEHPAVAEAAVFAVPDDRLGEAVGVAVVLLDGDFCTADELRDHTRQLIASFKVPEYVWFLDQPLPQNANGKFLKRELRERLVGTPAD</sequence>
<dbReference type="GO" id="GO:0031956">
    <property type="term" value="F:medium-chain fatty acid-CoA ligase activity"/>
    <property type="evidence" value="ECO:0007669"/>
    <property type="project" value="TreeGrafter"/>
</dbReference>
<dbReference type="Pfam" id="PF13193">
    <property type="entry name" value="AMP-binding_C"/>
    <property type="match status" value="1"/>
</dbReference>
<dbReference type="Gene3D" id="3.40.50.12780">
    <property type="entry name" value="N-terminal domain of ligase-like"/>
    <property type="match status" value="1"/>
</dbReference>
<comment type="similarity">
    <text evidence="1">Belongs to the ATP-dependent AMP-binding enzyme family.</text>
</comment>
<dbReference type="Pfam" id="PF00501">
    <property type="entry name" value="AMP-binding"/>
    <property type="match status" value="1"/>
</dbReference>
<feature type="domain" description="AMP-dependent synthetase/ligase" evidence="3">
    <location>
        <begin position="70"/>
        <end position="455"/>
    </location>
</feature>
<gene>
    <name evidence="5" type="ORF">METZ01_LOCUS44706</name>
</gene>